<evidence type="ECO:0000259" key="15">
    <source>
        <dbReference type="PROSITE" id="PS50026"/>
    </source>
</evidence>
<keyword evidence="18" id="KW-1185">Reference proteome</keyword>
<dbReference type="Gene3D" id="2.10.25.10">
    <property type="entry name" value="Laminin"/>
    <property type="match status" value="9"/>
</dbReference>
<dbReference type="PROSITE" id="PS50026">
    <property type="entry name" value="EGF_3"/>
    <property type="match status" value="4"/>
</dbReference>
<protein>
    <submittedName>
        <fullName evidence="17">Fibrillin-1,Fibulin-1,Fibulin-2,Mucin-like protein,Fibulin-5,Matrilin-3,Fibrillin-2,Multiple epidermal growth factor-like domains protein 6,Latent-transforming growth factor beta-binding protein 4</fullName>
    </submittedName>
</protein>
<keyword evidence="4 13" id="KW-0245">EGF-like domain</keyword>
<evidence type="ECO:0000256" key="13">
    <source>
        <dbReference type="PROSITE-ProRule" id="PRU00076"/>
    </source>
</evidence>
<dbReference type="FunFam" id="2.10.25.10:FF:000009">
    <property type="entry name" value="Low-density lipoprotein receptor isoform 1"/>
    <property type="match status" value="1"/>
</dbReference>
<keyword evidence="9 14" id="KW-0472">Membrane</keyword>
<accession>A0A6J7ZRM6</accession>
<dbReference type="GO" id="GO:0016020">
    <property type="term" value="C:membrane"/>
    <property type="evidence" value="ECO:0007669"/>
    <property type="project" value="UniProtKB-SubCell"/>
</dbReference>
<sequence>MNQDTIPRADGSIGIDVHATGREAQRITVLAIIRFVAPVILDRLVHKVKTICHGVTSCPNGGTCSSPNACVCAPGFGGSQCSDINECQTGTDNCQQNCINTHGSFTCSCESGHTMNSDGATCTDINECQTGTDNCQHNCINTHGSFTCSCESGYTMNSDGATCTDINECQTGTDNCQHNCINTHGSFTCSCESGYIMNSDGATCTDIDECLENNGGCSEYCKNLNGSYECYCKEGLHLANDRKTCIDIDECSSNNGGCDQVCKNDHAVFRCECYQGFSLDDNGKSCNDNNECLGSNKCSQSCNNTIRSYVCSCDPEYHLESDGFTCTDIYDCFGIECFNNGRCVDFPGSYTCKCEEGFEGEHCELDINECLYLNGGCQDQCLNTNGSFQCQCRDNTVLEENGVSCRGDSNQPTIFQTYKIARRLLPRGCAFTTLMSCQEAGNGLEIKLSSTDSWYRLNTNMSIKYTYGIVFVEVDNFSIPVSLSGLIVVMKTGKFELITGSVQYQETDGTQMFDMHDDNCMFFSTTPKDIYDFVSSGSFLGTVFEGLKNKIPSWLQFSKSGVGLLSVTDLKTNVVYGNGIDTIHECTGAPVFNDRLYSVFIFGTDMAINIYGNRIHVPGPLHGNKFCVIVDICQNTGGTVFLMLPQESRNLLDDVEMLKDMKNNGLRFRPRGIGISLLQGVNVHYKTTFQSANLWLGTDIEYKLESKYFNLEVTGQTDVFFAVPSISSLFLDLFLEEWNGLIQFKDFTSTPTVRVPIFGKVIGITFNDMVMASLDVYLSIGGLDDRIWCGNGANPPGVFVTFFLDVNPFRNIPIVGDWIFRAGFRVSAFVTTEEKLSVETHIDIVNDILQTKNMVEKYRILINAFENNIIGIISGTLEDAMSQILTSISELEAILTKRLAGTSDLQYVLSDVKQLWDRYISLQEHTAVLQDGLEFHTGGFTANLSHLIESETTRIGRNIDVTISKITNKVSSMLKGYTGFGIQFTGFVSLFSLDFGTMTIELVISSKRLGQCSKFRKVYELLQGESAFRVLASTSIPIKLGYFLSFNKLRSLSIAIGDGKFVAHAKMDVSILGIKASGDVLISNNGLFVTIEGNVWNVFFARVEMSVELGRKWHDLTFSVKGKLLAASEGQGTITGRDSDFQGSYLDGLRMFARKIADEANKRITSAQNGVTMAQSALIHAQAKISNAQDNVRKFLSIFDDAINALDDAKRKVDEAKVPFENALQTLRNAKINVDNLCRIRDCPWLCMPGLRCRWCSRRSGWFRISYPCCGWTRCMFKVPNTFCETTNFFCRRIRTFAYLALEAAKIFVKIPMMILEAAKVALTIAQIAVDKARVVLGIAEGILEVAKIGLEVANGGLEIAKGAIEVIKYTVKAALYVFELIVHGIQQLIDVKNCGFEMKLSTQDKALFQVGCEVKAFGLGWTTYQFWFDFRHPVTSILRIAKATVNTLLDSVKHVLGKRKKRDISFKAMSKMHHVLKLYKRDTFDFSNNQSMYLNETIFQDENSISDSEHTAEYNDRVKYFESKCKSFKTVHEFLTLTVNNLLNISAETSASLNESTNYRNIIENITSYSSIDNMTLETSGISEEYAQSDYNLTAEELNIVLEEVKTNMLDDPVISEIANVTEVAYDMINSGIDEANSLPIISSWLFEMENLTVDYFDTNDCFDFQDCLQHTFSVLYDQFADISIEKTELSRNITVEIEDIFVKLILNDSLSTVDIYQITSHLKGNLIELSDANMFCSSPPKFDSVLQNQTFLSGDTFSLVCNVTGDPYPSIWWYYNDSLLHNETTKELKYFEPTSTHSGFYSCIAGNIVTNITSKTAYIYVTECAPGSYYLFGYCIACPLGTYTNKWNQNSCVNCPTGYTTDDERSVQDTDCYESTPMVQILVGTFVGLAIVVNAVIILVMVTRARLMKKTRDKACLTRYTKSSTESSF</sequence>
<feature type="domain" description="EGF-like" evidence="15">
    <location>
        <begin position="328"/>
        <end position="364"/>
    </location>
</feature>
<dbReference type="InterPro" id="IPR009030">
    <property type="entry name" value="Growth_fac_rcpt_cys_sf"/>
</dbReference>
<dbReference type="Pfam" id="PF07645">
    <property type="entry name" value="EGF_CA"/>
    <property type="match status" value="4"/>
</dbReference>
<feature type="domain" description="EGF-like" evidence="15">
    <location>
        <begin position="48"/>
        <end position="82"/>
    </location>
</feature>
<dbReference type="Pfam" id="PF14670">
    <property type="entry name" value="FXa_inhibition"/>
    <property type="match status" value="1"/>
</dbReference>
<dbReference type="InterPro" id="IPR051145">
    <property type="entry name" value="GAS-SHBG-PROS"/>
</dbReference>
<evidence type="ECO:0000256" key="4">
    <source>
        <dbReference type="ARBA" id="ARBA00022536"/>
    </source>
</evidence>
<dbReference type="SMART" id="SM00409">
    <property type="entry name" value="IG"/>
    <property type="match status" value="1"/>
</dbReference>
<dbReference type="InterPro" id="IPR001881">
    <property type="entry name" value="EGF-like_Ca-bd_dom"/>
</dbReference>
<feature type="domain" description="EGF-like" evidence="15">
    <location>
        <begin position="165"/>
        <end position="205"/>
    </location>
</feature>
<evidence type="ECO:0000256" key="6">
    <source>
        <dbReference type="ARBA" id="ARBA00022692"/>
    </source>
</evidence>
<dbReference type="GO" id="GO:0005576">
    <property type="term" value="C:extracellular region"/>
    <property type="evidence" value="ECO:0007669"/>
    <property type="project" value="UniProtKB-SubCell"/>
</dbReference>
<evidence type="ECO:0000256" key="7">
    <source>
        <dbReference type="ARBA" id="ARBA00022737"/>
    </source>
</evidence>
<dbReference type="InterPro" id="IPR007110">
    <property type="entry name" value="Ig-like_dom"/>
</dbReference>
<dbReference type="InterPro" id="IPR049883">
    <property type="entry name" value="NOTCH1_EGF-like"/>
</dbReference>
<evidence type="ECO:0000313" key="18">
    <source>
        <dbReference type="Proteomes" id="UP000507470"/>
    </source>
</evidence>
<dbReference type="InterPro" id="IPR018097">
    <property type="entry name" value="EGF_Ca-bd_CS"/>
</dbReference>
<feature type="domain" description="EGF-like" evidence="15">
    <location>
        <begin position="124"/>
        <end position="164"/>
    </location>
</feature>
<comment type="caution">
    <text evidence="13">Lacks conserved residue(s) required for the propagation of feature annotation.</text>
</comment>
<evidence type="ECO:0000256" key="14">
    <source>
        <dbReference type="SAM" id="Phobius"/>
    </source>
</evidence>
<dbReference type="PROSITE" id="PS01186">
    <property type="entry name" value="EGF_2"/>
    <property type="match status" value="5"/>
</dbReference>
<dbReference type="GO" id="GO:0005509">
    <property type="term" value="F:calcium ion binding"/>
    <property type="evidence" value="ECO:0007669"/>
    <property type="project" value="InterPro"/>
</dbReference>
<dbReference type="InterPro" id="IPR036179">
    <property type="entry name" value="Ig-like_dom_sf"/>
</dbReference>
<dbReference type="PROSITE" id="PS01187">
    <property type="entry name" value="EGF_CA"/>
    <property type="match status" value="2"/>
</dbReference>
<keyword evidence="6 14" id="KW-0812">Transmembrane</keyword>
<dbReference type="Gene3D" id="2.60.40.10">
    <property type="entry name" value="Immunoglobulins"/>
    <property type="match status" value="1"/>
</dbReference>
<keyword evidence="8 14" id="KW-1133">Transmembrane helix</keyword>
<keyword evidence="12" id="KW-0325">Glycoprotein</keyword>
<gene>
    <name evidence="17" type="ORF">MCOR_294</name>
</gene>
<dbReference type="PANTHER" id="PTHR24040">
    <property type="entry name" value="LAMININ G-LIKE DOMAIN-CONTAINING PROTEIN"/>
    <property type="match status" value="1"/>
</dbReference>
<dbReference type="Pfam" id="PF12662">
    <property type="entry name" value="cEGF"/>
    <property type="match status" value="1"/>
</dbReference>
<dbReference type="CDD" id="cd00054">
    <property type="entry name" value="EGF_CA"/>
    <property type="match status" value="8"/>
</dbReference>
<dbReference type="InterPro" id="IPR003599">
    <property type="entry name" value="Ig_sub"/>
</dbReference>
<evidence type="ECO:0000256" key="8">
    <source>
        <dbReference type="ARBA" id="ARBA00022989"/>
    </source>
</evidence>
<dbReference type="InterPro" id="IPR026823">
    <property type="entry name" value="cEGF"/>
</dbReference>
<dbReference type="SUPFAM" id="SSF57184">
    <property type="entry name" value="Growth factor receptor domain"/>
    <property type="match status" value="4"/>
</dbReference>
<dbReference type="SMART" id="SM00181">
    <property type="entry name" value="EGF"/>
    <property type="match status" value="9"/>
</dbReference>
<evidence type="ECO:0000256" key="9">
    <source>
        <dbReference type="ARBA" id="ARBA00023136"/>
    </source>
</evidence>
<dbReference type="EMBL" id="CACVKT020000081">
    <property type="protein sequence ID" value="CAC5355726.1"/>
    <property type="molecule type" value="Genomic_DNA"/>
</dbReference>
<dbReference type="InterPro" id="IPR000742">
    <property type="entry name" value="EGF"/>
</dbReference>
<dbReference type="OrthoDB" id="6144292at2759"/>
<evidence type="ECO:0000256" key="10">
    <source>
        <dbReference type="ARBA" id="ARBA00023157"/>
    </source>
</evidence>
<evidence type="ECO:0000256" key="11">
    <source>
        <dbReference type="ARBA" id="ARBA00023170"/>
    </source>
</evidence>
<keyword evidence="10 13" id="KW-1015">Disulfide bond</keyword>
<evidence type="ECO:0000256" key="1">
    <source>
        <dbReference type="ARBA" id="ARBA00004479"/>
    </source>
</evidence>
<feature type="transmembrane region" description="Helical" evidence="14">
    <location>
        <begin position="1883"/>
        <end position="1904"/>
    </location>
</feature>
<dbReference type="FunFam" id="2.10.25.10:FF:000240">
    <property type="entry name" value="Vitamin K-dependent protein S"/>
    <property type="match status" value="1"/>
</dbReference>
<dbReference type="SMART" id="SM01411">
    <property type="entry name" value="Ephrin_rec_like"/>
    <property type="match status" value="1"/>
</dbReference>
<dbReference type="Pfam" id="PF00008">
    <property type="entry name" value="EGF"/>
    <property type="match status" value="1"/>
</dbReference>
<proteinExistence type="predicted"/>
<dbReference type="InterPro" id="IPR000152">
    <property type="entry name" value="EGF-type_Asp/Asn_hydroxyl_site"/>
</dbReference>
<dbReference type="SUPFAM" id="SSF48726">
    <property type="entry name" value="Immunoglobulin"/>
    <property type="match status" value="1"/>
</dbReference>
<evidence type="ECO:0000256" key="3">
    <source>
        <dbReference type="ARBA" id="ARBA00022525"/>
    </source>
</evidence>
<dbReference type="PROSITE" id="PS50835">
    <property type="entry name" value="IG_LIKE"/>
    <property type="match status" value="1"/>
</dbReference>
<dbReference type="PROSITE" id="PS00010">
    <property type="entry name" value="ASX_HYDROXYL"/>
    <property type="match status" value="4"/>
</dbReference>
<dbReference type="PANTHER" id="PTHR24040:SF16">
    <property type="entry name" value="FIBRILLIN-2-LIKE PROTEIN"/>
    <property type="match status" value="1"/>
</dbReference>
<feature type="disulfide bond" evidence="13">
    <location>
        <begin position="72"/>
        <end position="81"/>
    </location>
</feature>
<evidence type="ECO:0000259" key="16">
    <source>
        <dbReference type="PROSITE" id="PS50835"/>
    </source>
</evidence>
<organism evidence="17 18">
    <name type="scientific">Mytilus coruscus</name>
    <name type="common">Sea mussel</name>
    <dbReference type="NCBI Taxonomy" id="42192"/>
    <lineage>
        <taxon>Eukaryota</taxon>
        <taxon>Metazoa</taxon>
        <taxon>Spiralia</taxon>
        <taxon>Lophotrochozoa</taxon>
        <taxon>Mollusca</taxon>
        <taxon>Bivalvia</taxon>
        <taxon>Autobranchia</taxon>
        <taxon>Pteriomorphia</taxon>
        <taxon>Mytilida</taxon>
        <taxon>Mytiloidea</taxon>
        <taxon>Mytilidae</taxon>
        <taxon>Mytilinae</taxon>
        <taxon>Mytilus</taxon>
    </lineage>
</organism>
<dbReference type="FunFam" id="2.10.25.10:FF:000010">
    <property type="entry name" value="Pro-epidermal growth factor"/>
    <property type="match status" value="2"/>
</dbReference>
<dbReference type="PROSITE" id="PS00022">
    <property type="entry name" value="EGF_1"/>
    <property type="match status" value="2"/>
</dbReference>
<keyword evidence="7" id="KW-0677">Repeat</keyword>
<name>A0A6J7ZRM6_MYTCO</name>
<dbReference type="SMART" id="SM00408">
    <property type="entry name" value="IGc2"/>
    <property type="match status" value="1"/>
</dbReference>
<dbReference type="SMART" id="SM00179">
    <property type="entry name" value="EGF_CA"/>
    <property type="match status" value="8"/>
</dbReference>
<evidence type="ECO:0000313" key="17">
    <source>
        <dbReference type="EMBL" id="CAC5355726.1"/>
    </source>
</evidence>
<dbReference type="InterPro" id="IPR003598">
    <property type="entry name" value="Ig_sub2"/>
</dbReference>
<keyword evidence="11" id="KW-0675">Receptor</keyword>
<dbReference type="CDD" id="cd00096">
    <property type="entry name" value="Ig"/>
    <property type="match status" value="1"/>
</dbReference>
<comment type="subcellular location">
    <subcellularLocation>
        <location evidence="1">Membrane</location>
        <topology evidence="1">Single-pass type I membrane protein</topology>
    </subcellularLocation>
    <subcellularLocation>
        <location evidence="2">Secreted</location>
    </subcellularLocation>
</comment>
<dbReference type="GO" id="GO:0006897">
    <property type="term" value="P:endocytosis"/>
    <property type="evidence" value="ECO:0007669"/>
    <property type="project" value="UniProtKB-KW"/>
</dbReference>
<dbReference type="Proteomes" id="UP000507470">
    <property type="component" value="Unassembled WGS sequence"/>
</dbReference>
<evidence type="ECO:0000256" key="5">
    <source>
        <dbReference type="ARBA" id="ARBA00022583"/>
    </source>
</evidence>
<dbReference type="InterPro" id="IPR013783">
    <property type="entry name" value="Ig-like_fold"/>
</dbReference>
<dbReference type="Pfam" id="PF13927">
    <property type="entry name" value="Ig_3"/>
    <property type="match status" value="1"/>
</dbReference>
<evidence type="ECO:0000256" key="12">
    <source>
        <dbReference type="ARBA" id="ARBA00023180"/>
    </source>
</evidence>
<feature type="domain" description="Ig-like" evidence="16">
    <location>
        <begin position="1742"/>
        <end position="1824"/>
    </location>
</feature>
<reference evidence="17 18" key="1">
    <citation type="submission" date="2020-06" db="EMBL/GenBank/DDBJ databases">
        <authorList>
            <person name="Li R."/>
            <person name="Bekaert M."/>
        </authorList>
    </citation>
    <scope>NUCLEOTIDE SEQUENCE [LARGE SCALE GENOMIC DNA]</scope>
    <source>
        <strain evidence="18">wild</strain>
    </source>
</reference>
<keyword evidence="5" id="KW-0254">Endocytosis</keyword>
<keyword evidence="3" id="KW-0964">Secreted</keyword>
<evidence type="ECO:0000256" key="2">
    <source>
        <dbReference type="ARBA" id="ARBA00004613"/>
    </source>
</evidence>
<feature type="disulfide bond" evidence="13">
    <location>
        <begin position="354"/>
        <end position="363"/>
    </location>
</feature>